<dbReference type="OrthoDB" id="9780455at2"/>
<feature type="signal peptide" evidence="1">
    <location>
        <begin position="1"/>
        <end position="21"/>
    </location>
</feature>
<organism evidence="2 3">
    <name type="scientific">Mucilaginibacter pedocola</name>
    <dbReference type="NCBI Taxonomy" id="1792845"/>
    <lineage>
        <taxon>Bacteria</taxon>
        <taxon>Pseudomonadati</taxon>
        <taxon>Bacteroidota</taxon>
        <taxon>Sphingobacteriia</taxon>
        <taxon>Sphingobacteriales</taxon>
        <taxon>Sphingobacteriaceae</taxon>
        <taxon>Mucilaginibacter</taxon>
    </lineage>
</organism>
<protein>
    <submittedName>
        <fullName evidence="2">Phosphatidic acid phosphatase</fullName>
    </submittedName>
</protein>
<keyword evidence="1" id="KW-0732">Signal</keyword>
<dbReference type="PROSITE" id="PS51257">
    <property type="entry name" value="PROKAR_LIPOPROTEIN"/>
    <property type="match status" value="1"/>
</dbReference>
<dbReference type="STRING" id="1792845.BC343_14545"/>
<dbReference type="RefSeq" id="WP_078350620.1">
    <property type="nucleotide sequence ID" value="NZ_MBTF01000036.1"/>
</dbReference>
<sequence>MKKIYGAFAVLLLLASCQNKSNWQKAAENPEFIHRSIRQVTDVMVHDIYSPPVASRIYSYVSVAAYEAAVNGNKKYISLSGQLNGLDSVPKPTPGKQYCYTMAASHAALIIGKILIMSEGRIEAYHDKMMAEFKETGMPQEVYDNSIEYGKLIADRILKWAGKDNYKQTRSLAKYDVQTDDATWKPTPPAYMKGVEPHWNDIRPFLLDSAQQFKPGKAMDFSKKPESYFYKLALAVRDTGLHLTEEQKTIATFWDDNPFKVNNNGHTMFAIKKISPGGHWINIAAQVCRQNKADYVKAAETYACMSVVIADAFINCWDEKYKSKVIRPETYINQYIDERWAPLLQTPPFPEYTSGHSVVSNASAVMMSKLFGANTAFTDSTEVQFDIPARSFKSFKAAADEASISRFYGGIHYMPSIVNGVDEGRRIGEFALTKLKTRK</sequence>
<feature type="chain" id="PRO_5013227389" evidence="1">
    <location>
        <begin position="22"/>
        <end position="439"/>
    </location>
</feature>
<keyword evidence="3" id="KW-1185">Reference proteome</keyword>
<evidence type="ECO:0000256" key="1">
    <source>
        <dbReference type="SAM" id="SignalP"/>
    </source>
</evidence>
<dbReference type="EMBL" id="MBTF01000036">
    <property type="protein sequence ID" value="OOQ57326.1"/>
    <property type="molecule type" value="Genomic_DNA"/>
</dbReference>
<dbReference type="SUPFAM" id="SSF48317">
    <property type="entry name" value="Acid phosphatase/Vanadium-dependent haloperoxidase"/>
    <property type="match status" value="1"/>
</dbReference>
<dbReference type="Proteomes" id="UP000189739">
    <property type="component" value="Unassembled WGS sequence"/>
</dbReference>
<gene>
    <name evidence="2" type="ORF">BC343_14545</name>
</gene>
<dbReference type="PANTHER" id="PTHR34599:SF2">
    <property type="entry name" value="TRAF-TYPE DOMAIN-CONTAINING PROTEIN"/>
    <property type="match status" value="1"/>
</dbReference>
<evidence type="ECO:0000313" key="3">
    <source>
        <dbReference type="Proteomes" id="UP000189739"/>
    </source>
</evidence>
<dbReference type="PANTHER" id="PTHR34599">
    <property type="entry name" value="PEROXIDASE-RELATED"/>
    <property type="match status" value="1"/>
</dbReference>
<dbReference type="AlphaFoldDB" id="A0A1S9P8N4"/>
<name>A0A1S9P8N4_9SPHI</name>
<dbReference type="InterPro" id="IPR036938">
    <property type="entry name" value="PAP2/HPO_sf"/>
</dbReference>
<reference evidence="2 3" key="1">
    <citation type="submission" date="2016-07" db="EMBL/GenBank/DDBJ databases">
        <title>Genomic analysis of zinc-resistant bacterium Mucilaginibacter pedocola TBZ30.</title>
        <authorList>
            <person name="Huang J."/>
            <person name="Tang J."/>
        </authorList>
    </citation>
    <scope>NUCLEOTIDE SEQUENCE [LARGE SCALE GENOMIC DNA]</scope>
    <source>
        <strain evidence="2 3">TBZ30</strain>
    </source>
</reference>
<accession>A0A1S9P8N4</accession>
<comment type="caution">
    <text evidence="2">The sequence shown here is derived from an EMBL/GenBank/DDBJ whole genome shotgun (WGS) entry which is preliminary data.</text>
</comment>
<evidence type="ECO:0000313" key="2">
    <source>
        <dbReference type="EMBL" id="OOQ57326.1"/>
    </source>
</evidence>
<dbReference type="InterPro" id="IPR052559">
    <property type="entry name" value="V-haloperoxidase"/>
</dbReference>
<dbReference type="Gene3D" id="1.10.606.20">
    <property type="match status" value="1"/>
</dbReference>
<dbReference type="CDD" id="cd03398">
    <property type="entry name" value="PAP2_haloperoxidase"/>
    <property type="match status" value="1"/>
</dbReference>
<proteinExistence type="predicted"/>